<dbReference type="SUPFAM" id="SSF54862">
    <property type="entry name" value="4Fe-4S ferredoxins"/>
    <property type="match status" value="1"/>
</dbReference>
<evidence type="ECO:0000259" key="1">
    <source>
        <dbReference type="PROSITE" id="PS51379"/>
    </source>
</evidence>
<organism evidence="2 3">
    <name type="scientific">Megasphaera vaginalis</name>
    <name type="common">ex Srinivasan et al. 2021</name>
    <dbReference type="NCBI Taxonomy" id="1111454"/>
    <lineage>
        <taxon>Bacteria</taxon>
        <taxon>Bacillati</taxon>
        <taxon>Bacillota</taxon>
        <taxon>Negativicutes</taxon>
        <taxon>Veillonellales</taxon>
        <taxon>Veillonellaceae</taxon>
        <taxon>Megasphaera</taxon>
    </lineage>
</organism>
<dbReference type="Proteomes" id="UP000017090">
    <property type="component" value="Unassembled WGS sequence"/>
</dbReference>
<dbReference type="PROSITE" id="PS51379">
    <property type="entry name" value="4FE4S_FER_2"/>
    <property type="match status" value="1"/>
</dbReference>
<dbReference type="InterPro" id="IPR050340">
    <property type="entry name" value="Cytosolic_Fe-S_CAF"/>
</dbReference>
<dbReference type="RefSeq" id="WP_023052696.1">
    <property type="nucleotide sequence ID" value="NZ_AWXA01000004.1"/>
</dbReference>
<evidence type="ECO:0000313" key="2">
    <source>
        <dbReference type="EMBL" id="ERT62522.1"/>
    </source>
</evidence>
<dbReference type="InterPro" id="IPR017896">
    <property type="entry name" value="4Fe4S_Fe-S-bd"/>
</dbReference>
<dbReference type="SUPFAM" id="SSF53920">
    <property type="entry name" value="Fe-only hydrogenase"/>
    <property type="match status" value="1"/>
</dbReference>
<keyword evidence="3" id="KW-1185">Reference proteome</keyword>
<protein>
    <submittedName>
        <fullName evidence="2">Iron only hydrogenase large subunit, C-terminal domain protein</fullName>
    </submittedName>
</protein>
<dbReference type="PATRIC" id="fig|1111454.3.peg.80"/>
<feature type="domain" description="4Fe-4S ferredoxin-type" evidence="1">
    <location>
        <begin position="73"/>
        <end position="102"/>
    </location>
</feature>
<dbReference type="STRING" id="1111454.HMPREF1250_1256"/>
<dbReference type="OrthoDB" id="9798098at2"/>
<name>U7USV5_9FIRM</name>
<proteinExistence type="predicted"/>
<gene>
    <name evidence="2" type="ORF">HMPREF1250_1256</name>
</gene>
<comment type="caution">
    <text evidence="2">The sequence shown here is derived from an EMBL/GenBank/DDBJ whole genome shotgun (WGS) entry which is preliminary data.</text>
</comment>
<evidence type="ECO:0000313" key="3">
    <source>
        <dbReference type="Proteomes" id="UP000017090"/>
    </source>
</evidence>
<dbReference type="Gene3D" id="3.30.70.20">
    <property type="match status" value="1"/>
</dbReference>
<accession>U7USV5</accession>
<dbReference type="Gene3D" id="3.40.950.10">
    <property type="entry name" value="Fe-only Hydrogenase (Larger Subunit), Chain L, domain 3"/>
    <property type="match status" value="1"/>
</dbReference>
<dbReference type="PANTHER" id="PTHR11615">
    <property type="entry name" value="NITRATE, FORMATE, IRON DEHYDROGENASE"/>
    <property type="match status" value="1"/>
</dbReference>
<dbReference type="AlphaFoldDB" id="U7USV5"/>
<sequence length="411" mass="44618">MDSLDELYYTMLKNAADNKKEIAPEDADPHMVDCLAKSDNTLIFRTKPCLCPPDDRPCIDACAWDAVKADGENGVTIDQTQCVGCQACVDVCALDALKTKKDIIPVVRELHEYDGPVYALVAPAISGQFGPAVTLGKVRTALKKLGFTGVLEVAAFADILTLKEALEFDRNIHDENDFQLTSCCCPMWIAMIKKLYHQLLPNVPGSVSPMIAGGRTVKALHPQAKTVFIGPCMAKKSEKNEPDLAGAIDYVLTYQELSDLLTVTDIDMASLPEDSLPHASKTGICYAYAGGVAAAVKTTLEKLNPQRAVTIRTRRADGVPACKAMINDILAGKRDGNFFEGMGCIGGCVGGPRAIIGKDEGKEHVQAYGDSSHYETPMDNPYVIEMLKRLGFTTIEEFLTKSDLYDRNLDG</sequence>
<dbReference type="Pfam" id="PF02906">
    <property type="entry name" value="Fe_hyd_lg_C"/>
    <property type="match status" value="1"/>
</dbReference>
<dbReference type="InterPro" id="IPR009016">
    <property type="entry name" value="Fe_hydrogenase"/>
</dbReference>
<dbReference type="InterPro" id="IPR004108">
    <property type="entry name" value="Fe_hydrogenase_lsu_C"/>
</dbReference>
<dbReference type="EMBL" id="AWXA01000004">
    <property type="protein sequence ID" value="ERT62522.1"/>
    <property type="molecule type" value="Genomic_DNA"/>
</dbReference>
<dbReference type="eggNOG" id="COG2221">
    <property type="taxonomic scope" value="Bacteria"/>
</dbReference>
<reference evidence="2 3" key="1">
    <citation type="submission" date="2013-09" db="EMBL/GenBank/DDBJ databases">
        <authorList>
            <person name="Durkin A.S."/>
            <person name="Haft D.R."/>
            <person name="McCorrison J."/>
            <person name="Torralba M."/>
            <person name="Gillis M."/>
            <person name="Haft D.H."/>
            <person name="Methe B."/>
            <person name="Sutton G."/>
            <person name="Nelson K.E."/>
        </authorList>
    </citation>
    <scope>NUCLEOTIDE SEQUENCE [LARGE SCALE GENOMIC DNA]</scope>
    <source>
        <strain evidence="2 3">BV3C16-1</strain>
    </source>
</reference>
<dbReference type="eggNOG" id="COG4624">
    <property type="taxonomic scope" value="Bacteria"/>
</dbReference>